<gene>
    <name evidence="1" type="ORF">H8D96_11210</name>
</gene>
<dbReference type="AlphaFoldDB" id="A0A8J6NZK0"/>
<dbReference type="SUPFAM" id="SSF75169">
    <property type="entry name" value="DsrEFH-like"/>
    <property type="match status" value="1"/>
</dbReference>
<name>A0A8J6NZK0_9BACT</name>
<reference evidence="1 2" key="1">
    <citation type="submission" date="2020-08" db="EMBL/GenBank/DDBJ databases">
        <title>Bridging the membrane lipid divide: bacteria of the FCB group superphylum have the potential to synthesize archaeal ether lipids.</title>
        <authorList>
            <person name="Villanueva L."/>
            <person name="Von Meijenfeldt F.A.B."/>
            <person name="Westbye A.B."/>
            <person name="Yadav S."/>
            <person name="Hopmans E.C."/>
            <person name="Dutilh B.E."/>
            <person name="Sinninghe Damste J.S."/>
        </authorList>
    </citation>
    <scope>NUCLEOTIDE SEQUENCE [LARGE SCALE GENOMIC DNA]</scope>
    <source>
        <strain evidence="1">NIOZ-UU17</strain>
    </source>
</reference>
<dbReference type="InterPro" id="IPR027396">
    <property type="entry name" value="DsrEFH-like"/>
</dbReference>
<dbReference type="InterPro" id="IPR003787">
    <property type="entry name" value="Sulphur_relay_DsrE/F-like"/>
</dbReference>
<proteinExistence type="predicted"/>
<sequence>MTEKEEKILYICTNAGEDPEKAAMPFVMANAAMTMDIKATIALQGNGVYLAQKGYVDTMLPPGGFPPVKKLLQDFMEQGGKLLVCVPCIKERNIDAAEDMIDGAQTTAAGTLTVEALESDAVFVY</sequence>
<dbReference type="EMBL" id="JACNIG010000226">
    <property type="protein sequence ID" value="MBC8432475.1"/>
    <property type="molecule type" value="Genomic_DNA"/>
</dbReference>
<dbReference type="Gene3D" id="3.40.1260.10">
    <property type="entry name" value="DsrEFH-like"/>
    <property type="match status" value="1"/>
</dbReference>
<dbReference type="Pfam" id="PF02635">
    <property type="entry name" value="DsrE"/>
    <property type="match status" value="1"/>
</dbReference>
<dbReference type="Proteomes" id="UP000605201">
    <property type="component" value="Unassembled WGS sequence"/>
</dbReference>
<evidence type="ECO:0000313" key="2">
    <source>
        <dbReference type="Proteomes" id="UP000605201"/>
    </source>
</evidence>
<evidence type="ECO:0000313" key="1">
    <source>
        <dbReference type="EMBL" id="MBC8432475.1"/>
    </source>
</evidence>
<protein>
    <submittedName>
        <fullName evidence="1">DsrE family protein</fullName>
    </submittedName>
</protein>
<organism evidence="1 2">
    <name type="scientific">Candidatus Desulfatibia vada</name>
    <dbReference type="NCBI Taxonomy" id="2841696"/>
    <lineage>
        <taxon>Bacteria</taxon>
        <taxon>Pseudomonadati</taxon>
        <taxon>Thermodesulfobacteriota</taxon>
        <taxon>Desulfobacteria</taxon>
        <taxon>Desulfobacterales</taxon>
        <taxon>Desulfobacterales incertae sedis</taxon>
        <taxon>Candidatus Desulfatibia</taxon>
    </lineage>
</organism>
<comment type="caution">
    <text evidence="1">The sequence shown here is derived from an EMBL/GenBank/DDBJ whole genome shotgun (WGS) entry which is preliminary data.</text>
</comment>
<accession>A0A8J6NZK0</accession>